<comment type="similarity">
    <text evidence="1">Belongs to the membrane fusion protein (MFP) (TC 8.A.1) family.</text>
</comment>
<keyword evidence="3" id="KW-0732">Signal</keyword>
<dbReference type="InterPro" id="IPR058627">
    <property type="entry name" value="MdtA-like_C"/>
</dbReference>
<dbReference type="AlphaFoldDB" id="A0A4S2H4Q2"/>
<dbReference type="Gene3D" id="2.40.30.170">
    <property type="match status" value="1"/>
</dbReference>
<dbReference type="Pfam" id="PF25967">
    <property type="entry name" value="RND-MFP_C"/>
    <property type="match status" value="1"/>
</dbReference>
<dbReference type="PANTHER" id="PTHR30469">
    <property type="entry name" value="MULTIDRUG RESISTANCE PROTEIN MDTA"/>
    <property type="match status" value="1"/>
</dbReference>
<evidence type="ECO:0000259" key="5">
    <source>
        <dbReference type="Pfam" id="PF25967"/>
    </source>
</evidence>
<evidence type="ECO:0000313" key="7">
    <source>
        <dbReference type="Proteomes" id="UP000308054"/>
    </source>
</evidence>
<dbReference type="PROSITE" id="PS51257">
    <property type="entry name" value="PROKAR_LIPOPROTEIN"/>
    <property type="match status" value="1"/>
</dbReference>
<reference evidence="6 7" key="1">
    <citation type="journal article" date="2017" name="Int. J. Syst. Evol. Microbiol.">
        <title>Marinicauda algicola sp. nov., isolated from a marine red alga Rhodosorus marinus.</title>
        <authorList>
            <person name="Jeong S.E."/>
            <person name="Jeon S.H."/>
            <person name="Chun B.H."/>
            <person name="Kim D.W."/>
            <person name="Jeon C.O."/>
        </authorList>
    </citation>
    <scope>NUCLEOTIDE SEQUENCE [LARGE SCALE GENOMIC DNA]</scope>
    <source>
        <strain evidence="6 7">JCM 31718</strain>
    </source>
</reference>
<dbReference type="NCBIfam" id="TIGR01730">
    <property type="entry name" value="RND_mfp"/>
    <property type="match status" value="1"/>
</dbReference>
<name>A0A4S2H4Q2_9PROT</name>
<organism evidence="6 7">
    <name type="scientific">Marinicauda algicola</name>
    <dbReference type="NCBI Taxonomy" id="2029849"/>
    <lineage>
        <taxon>Bacteria</taxon>
        <taxon>Pseudomonadati</taxon>
        <taxon>Pseudomonadota</taxon>
        <taxon>Alphaproteobacteria</taxon>
        <taxon>Maricaulales</taxon>
        <taxon>Maricaulaceae</taxon>
        <taxon>Marinicauda</taxon>
    </lineage>
</organism>
<keyword evidence="2" id="KW-0175">Coiled coil</keyword>
<feature type="signal peptide" evidence="3">
    <location>
        <begin position="1"/>
        <end position="23"/>
    </location>
</feature>
<dbReference type="InterPro" id="IPR058792">
    <property type="entry name" value="Beta-barrel_RND_2"/>
</dbReference>
<proteinExistence type="inferred from homology"/>
<dbReference type="SUPFAM" id="SSF111369">
    <property type="entry name" value="HlyD-like secretion proteins"/>
    <property type="match status" value="1"/>
</dbReference>
<accession>A0A4S2H4Q2</accession>
<dbReference type="PANTHER" id="PTHR30469:SF20">
    <property type="entry name" value="EFFLUX RND TRANSPORTER PERIPLASMIC ADAPTOR SUBUNIT"/>
    <property type="match status" value="1"/>
</dbReference>
<dbReference type="Gene3D" id="2.40.420.20">
    <property type="match status" value="1"/>
</dbReference>
<dbReference type="RefSeq" id="WP_135994907.1">
    <property type="nucleotide sequence ID" value="NZ_CP071057.1"/>
</dbReference>
<dbReference type="GO" id="GO:0015562">
    <property type="term" value="F:efflux transmembrane transporter activity"/>
    <property type="evidence" value="ECO:0007669"/>
    <property type="project" value="TreeGrafter"/>
</dbReference>
<evidence type="ECO:0000256" key="3">
    <source>
        <dbReference type="SAM" id="SignalP"/>
    </source>
</evidence>
<gene>
    <name evidence="6" type="ORF">E5163_04615</name>
</gene>
<evidence type="ECO:0000313" key="6">
    <source>
        <dbReference type="EMBL" id="TGY90408.1"/>
    </source>
</evidence>
<dbReference type="InterPro" id="IPR006143">
    <property type="entry name" value="RND_pump_MFP"/>
</dbReference>
<evidence type="ECO:0000259" key="4">
    <source>
        <dbReference type="Pfam" id="PF25954"/>
    </source>
</evidence>
<keyword evidence="7" id="KW-1185">Reference proteome</keyword>
<evidence type="ECO:0000256" key="2">
    <source>
        <dbReference type="SAM" id="Coils"/>
    </source>
</evidence>
<comment type="caution">
    <text evidence="6">The sequence shown here is derived from an EMBL/GenBank/DDBJ whole genome shotgun (WGS) entry which is preliminary data.</text>
</comment>
<feature type="chain" id="PRO_5020694652" evidence="3">
    <location>
        <begin position="24"/>
        <end position="358"/>
    </location>
</feature>
<dbReference type="OrthoDB" id="9813967at2"/>
<dbReference type="Gene3D" id="1.10.287.470">
    <property type="entry name" value="Helix hairpin bin"/>
    <property type="match status" value="1"/>
</dbReference>
<dbReference type="Proteomes" id="UP000308054">
    <property type="component" value="Unassembled WGS sequence"/>
</dbReference>
<feature type="domain" description="CusB-like beta-barrel" evidence="4">
    <location>
        <begin position="191"/>
        <end position="265"/>
    </location>
</feature>
<dbReference type="GO" id="GO:1990281">
    <property type="term" value="C:efflux pump complex"/>
    <property type="evidence" value="ECO:0007669"/>
    <property type="project" value="TreeGrafter"/>
</dbReference>
<protein>
    <submittedName>
        <fullName evidence="6">Efflux RND transporter periplasmic adaptor subunit</fullName>
    </submittedName>
</protein>
<dbReference type="EMBL" id="SRXW01000001">
    <property type="protein sequence ID" value="TGY90408.1"/>
    <property type="molecule type" value="Genomic_DNA"/>
</dbReference>
<feature type="coiled-coil region" evidence="2">
    <location>
        <begin position="90"/>
        <end position="117"/>
    </location>
</feature>
<dbReference type="Gene3D" id="2.40.50.100">
    <property type="match status" value="1"/>
</dbReference>
<sequence length="358" mass="38391">MSARLLPLAPILLLIAACSGQTAETDAPLKAAKIEAVMPADAPSRREFVGRVEARLTVDLAFQVPGRLADFPVSEGEIVPEGTLIARLETQDFERALREAQVQLQQAEQNLERVRTLHERGITADAALEEARTAYDLRAVALDMARQNLDYATMTAPFEGLVSRRLVDNFSTVAAGQPIARLQDLSELRVAISVPESLIATLDREAEREVVARFPFLPEQSFPLEYRELIAEPDQASQTYTVLLALPDDVPANILPGMTATVEVRLDEAADEDAGVLIPVSALTTTPQGSFEAWVYDPVSGAVSARPVVTGPVSGDLILVRSGLEAGELIVTAGVNALHEGMKVRPLASQASLAAGGR</sequence>
<dbReference type="Pfam" id="PF25954">
    <property type="entry name" value="Beta-barrel_RND_2"/>
    <property type="match status" value="1"/>
</dbReference>
<feature type="domain" description="Multidrug resistance protein MdtA-like C-terminal permuted SH3" evidence="5">
    <location>
        <begin position="276"/>
        <end position="335"/>
    </location>
</feature>
<evidence type="ECO:0000256" key="1">
    <source>
        <dbReference type="ARBA" id="ARBA00009477"/>
    </source>
</evidence>